<organism evidence="3 4">
    <name type="scientific">Psilocybe cyanescens</name>
    <dbReference type="NCBI Taxonomy" id="93625"/>
    <lineage>
        <taxon>Eukaryota</taxon>
        <taxon>Fungi</taxon>
        <taxon>Dikarya</taxon>
        <taxon>Basidiomycota</taxon>
        <taxon>Agaricomycotina</taxon>
        <taxon>Agaricomycetes</taxon>
        <taxon>Agaricomycetidae</taxon>
        <taxon>Agaricales</taxon>
        <taxon>Agaricineae</taxon>
        <taxon>Strophariaceae</taxon>
        <taxon>Psilocybe</taxon>
    </lineage>
</organism>
<feature type="compositionally biased region" description="Basic and acidic residues" evidence="1">
    <location>
        <begin position="346"/>
        <end position="359"/>
    </location>
</feature>
<dbReference type="OrthoDB" id="2927144at2759"/>
<evidence type="ECO:0000313" key="3">
    <source>
        <dbReference type="EMBL" id="PPQ95035.1"/>
    </source>
</evidence>
<keyword evidence="2" id="KW-0812">Transmembrane</keyword>
<dbReference type="EMBL" id="NHYD01000150">
    <property type="protein sequence ID" value="PPQ95035.1"/>
    <property type="molecule type" value="Genomic_DNA"/>
</dbReference>
<keyword evidence="2" id="KW-0472">Membrane</keyword>
<dbReference type="Proteomes" id="UP000283269">
    <property type="component" value="Unassembled WGS sequence"/>
</dbReference>
<evidence type="ECO:0000256" key="1">
    <source>
        <dbReference type="SAM" id="MobiDB-lite"/>
    </source>
</evidence>
<evidence type="ECO:0000256" key="2">
    <source>
        <dbReference type="SAM" id="Phobius"/>
    </source>
</evidence>
<proteinExistence type="predicted"/>
<evidence type="ECO:0000313" key="4">
    <source>
        <dbReference type="Proteomes" id="UP000283269"/>
    </source>
</evidence>
<feature type="transmembrane region" description="Helical" evidence="2">
    <location>
        <begin position="294"/>
        <end position="318"/>
    </location>
</feature>
<name>A0A409XWB5_PSICY</name>
<gene>
    <name evidence="3" type="ORF">CVT25_000498</name>
</gene>
<keyword evidence="2" id="KW-1133">Transmembrane helix</keyword>
<dbReference type="InParanoid" id="A0A409XWB5"/>
<accession>A0A409XWB5</accession>
<feature type="region of interest" description="Disordered" evidence="1">
    <location>
        <begin position="341"/>
        <end position="380"/>
    </location>
</feature>
<sequence length="450" mass="49018">MTSSSSTSPRYYFVDDSSSEIEYQGNWSLTTVTSKNYSAAGLSSFPMYGTVHTYDNDDLRLANLTFTFDGSYIEVRFVQSASNDNMVCTVDGKSLLSAANGCSSTTLGDGKHTLFLGVKPGSFNSRIFDYIRYAPHTNANTTAEQGDSWISIGDDLVKSTKLSAQNAVLSPGGTLDFEFVGTSMSLYMASVNSDSHISTHGFYTIDGGEHVNVTLDNAATRLTSYIYPQTLIQTPLFPYGKHHFHFALDPSPDGGEETMPLRGTIIVQNATILEAIPEAMSSISLSHTSSSSPGLGGIIGGTLAVVFIAVILLYSAILRQRRKSLLARHFVNEEELIHPFFSGRAPRNDNSRRPAEKRSSGSLGAQPYVTTSNSSETQHNMRTPRFRVHQDSGEDVIQPDQAVEIVDLPPTYEGIETRRRFTSPSLAVAEEDTAATTVKNPVVLSWQNGQ</sequence>
<comment type="caution">
    <text evidence="3">The sequence shown here is derived from an EMBL/GenBank/DDBJ whole genome shotgun (WGS) entry which is preliminary data.</text>
</comment>
<feature type="compositionally biased region" description="Polar residues" evidence="1">
    <location>
        <begin position="360"/>
        <end position="380"/>
    </location>
</feature>
<dbReference type="AlphaFoldDB" id="A0A409XWB5"/>
<reference evidence="3 4" key="1">
    <citation type="journal article" date="2018" name="Evol. Lett.">
        <title>Horizontal gene cluster transfer increased hallucinogenic mushroom diversity.</title>
        <authorList>
            <person name="Reynolds H.T."/>
            <person name="Vijayakumar V."/>
            <person name="Gluck-Thaler E."/>
            <person name="Korotkin H.B."/>
            <person name="Matheny P.B."/>
            <person name="Slot J.C."/>
        </authorList>
    </citation>
    <scope>NUCLEOTIDE SEQUENCE [LARGE SCALE GENOMIC DNA]</scope>
    <source>
        <strain evidence="3 4">2631</strain>
    </source>
</reference>
<keyword evidence="4" id="KW-1185">Reference proteome</keyword>
<protein>
    <submittedName>
        <fullName evidence="3">Uncharacterized protein</fullName>
    </submittedName>
</protein>